<dbReference type="SMART" id="SM00129">
    <property type="entry name" value="KISc"/>
    <property type="match status" value="1"/>
</dbReference>
<keyword evidence="2 5" id="KW-0067">ATP-binding</keyword>
<dbReference type="FunFam" id="3.40.850.10:FF:000133">
    <property type="entry name" value="Putative kinesin"/>
    <property type="match status" value="1"/>
</dbReference>
<dbReference type="GO" id="GO:0008017">
    <property type="term" value="F:microtubule binding"/>
    <property type="evidence" value="ECO:0000318"/>
    <property type="project" value="GO_Central"/>
</dbReference>
<dbReference type="InterPro" id="IPR000253">
    <property type="entry name" value="FHA_dom"/>
</dbReference>
<evidence type="ECO:0000256" key="3">
    <source>
        <dbReference type="ARBA" id="ARBA00023054"/>
    </source>
</evidence>
<evidence type="ECO:0000313" key="8">
    <source>
        <dbReference type="EMBL" id="EFX76074.1"/>
    </source>
</evidence>
<dbReference type="Gene3D" id="2.60.200.20">
    <property type="match status" value="1"/>
</dbReference>
<name>E9GW98_DAPPU</name>
<protein>
    <recommendedName>
        <fullName evidence="6">Kinesin-like protein</fullName>
    </recommendedName>
</protein>
<dbReference type="PhylomeDB" id="E9GW98"/>
<feature type="domain" description="Kinesin motor" evidence="7">
    <location>
        <begin position="1"/>
        <end position="358"/>
    </location>
</feature>
<evidence type="ECO:0000256" key="5">
    <source>
        <dbReference type="PROSITE-ProRule" id="PRU00283"/>
    </source>
</evidence>
<sequence>GLNLISVHSQREVARGCKRIVDVDGVATFLTHPTDLADRKSFSFDHSYWSFDGFSEDQTSGRNVADPSHPRGHQYCDQERLFGDLGRVMLADTFEGYNTTLFSYGQTGSGKSYSVIGYGSNEGIIPQFCHEIFRAIDENSYTSPVDPIQFEVHLSMLEIYNENVYDLLTPLKTDRGLKVREHPKKGFYADGLSNFVVTSYADIERLIKHGTLNRTVVATNMNATSSRSHTIVSIGLDQKRTTQIGEVTITSVVNIVDLAGSERVSKAGTGNTSGERFREGVAINQSLQCLGHCIHALAESSSAKNQRIPFRDSVLTKLLMNALGGNSKTIMVASISPADIHYEETLSTLRYADRAKQIRTRATVNEKPIEKIVRELKGENQRIKAALTRGNIDPQWVKTVVNGRQSNPKTLKDTKKKWEDELRAQVTENEREIQRGGPYLQNVNMDPLLDGRWIHYLKRGTTLIGKAQPSISGIEMIGPGMQQNHAEISFHENNDVTLRSLTENGRVLVNGVPIKPRVEMVLQPNDRLVFGATQMWLFRNPALVDQAGVSDSPMINYDFILHEMATKSGLDILSSSSDDSLREELVVVLPSVEEANEISAELNKPVKFEIVLHKINLRFLFTQVYVKMKNLDHGTEYIWSKEKFFTRFDFMRELYRHHQMEINGEEEDGREIRITDDRDPFSESSDAVVIIGMARVVLRSLAYLVEMQDHVPITDLRGIKIGVMKIALVPCADSLGHQLQEDDLVDSSDQLIGKNLFFKFHIIGCRNLPTKFRDLHCKYRFYGDKDDSKTKMYPYSSNLQFNHSRILSYEPVTREFVDYLNHGSVVVEVLGRHIIEQNHPFNNSYPTPHLVDSRGFLDEEDQGVLSR</sequence>
<dbReference type="Gene3D" id="3.40.850.10">
    <property type="entry name" value="Kinesin motor domain"/>
    <property type="match status" value="1"/>
</dbReference>
<dbReference type="InParanoid" id="E9GW98"/>
<dbReference type="OMA" id="GFKMNGR"/>
<comment type="similarity">
    <text evidence="5 6">Belongs to the TRAFAC class myosin-kinesin ATPase superfamily. Kinesin family.</text>
</comment>
<keyword evidence="9" id="KW-1185">Reference proteome</keyword>
<dbReference type="InterPro" id="IPR036961">
    <property type="entry name" value="Kinesin_motor_dom_sf"/>
</dbReference>
<dbReference type="PROSITE" id="PS50067">
    <property type="entry name" value="KINESIN_MOTOR_2"/>
    <property type="match status" value="1"/>
</dbReference>
<dbReference type="SUPFAM" id="SSF52540">
    <property type="entry name" value="P-loop containing nucleoside triphosphate hydrolases"/>
    <property type="match status" value="1"/>
</dbReference>
<gene>
    <name evidence="8" type="ORF">DAPPUDRAFT_55475</name>
</gene>
<keyword evidence="1 5" id="KW-0547">Nucleotide-binding</keyword>
<dbReference type="Pfam" id="PF00225">
    <property type="entry name" value="Kinesin"/>
    <property type="match status" value="1"/>
</dbReference>
<dbReference type="Pfam" id="PF00498">
    <property type="entry name" value="FHA"/>
    <property type="match status" value="1"/>
</dbReference>
<dbReference type="EMBL" id="GL732570">
    <property type="protein sequence ID" value="EFX76074.1"/>
    <property type="molecule type" value="Genomic_DNA"/>
</dbReference>
<evidence type="ECO:0000256" key="2">
    <source>
        <dbReference type="ARBA" id="ARBA00022840"/>
    </source>
</evidence>
<keyword evidence="3" id="KW-0175">Coiled coil</keyword>
<dbReference type="HOGENOM" id="CLU_001485_2_3_1"/>
<dbReference type="PROSITE" id="PS00411">
    <property type="entry name" value="KINESIN_MOTOR_1"/>
    <property type="match status" value="1"/>
</dbReference>
<keyword evidence="4 5" id="KW-0505">Motor protein</keyword>
<evidence type="ECO:0000259" key="7">
    <source>
        <dbReference type="PROSITE" id="PS50067"/>
    </source>
</evidence>
<dbReference type="InterPro" id="IPR027417">
    <property type="entry name" value="P-loop_NTPase"/>
</dbReference>
<dbReference type="GO" id="GO:0005874">
    <property type="term" value="C:microtubule"/>
    <property type="evidence" value="ECO:0000318"/>
    <property type="project" value="GO_Central"/>
</dbReference>
<reference evidence="8 9" key="1">
    <citation type="journal article" date="2011" name="Science">
        <title>The ecoresponsive genome of Daphnia pulex.</title>
        <authorList>
            <person name="Colbourne J.K."/>
            <person name="Pfrender M.E."/>
            <person name="Gilbert D."/>
            <person name="Thomas W.K."/>
            <person name="Tucker A."/>
            <person name="Oakley T.H."/>
            <person name="Tokishita S."/>
            <person name="Aerts A."/>
            <person name="Arnold G.J."/>
            <person name="Basu M.K."/>
            <person name="Bauer D.J."/>
            <person name="Caceres C.E."/>
            <person name="Carmel L."/>
            <person name="Casola C."/>
            <person name="Choi J.H."/>
            <person name="Detter J.C."/>
            <person name="Dong Q."/>
            <person name="Dusheyko S."/>
            <person name="Eads B.D."/>
            <person name="Frohlich T."/>
            <person name="Geiler-Samerotte K.A."/>
            <person name="Gerlach D."/>
            <person name="Hatcher P."/>
            <person name="Jogdeo S."/>
            <person name="Krijgsveld J."/>
            <person name="Kriventseva E.V."/>
            <person name="Kultz D."/>
            <person name="Laforsch C."/>
            <person name="Lindquist E."/>
            <person name="Lopez J."/>
            <person name="Manak J.R."/>
            <person name="Muller J."/>
            <person name="Pangilinan J."/>
            <person name="Patwardhan R.P."/>
            <person name="Pitluck S."/>
            <person name="Pritham E.J."/>
            <person name="Rechtsteiner A."/>
            <person name="Rho M."/>
            <person name="Rogozin I.B."/>
            <person name="Sakarya O."/>
            <person name="Salamov A."/>
            <person name="Schaack S."/>
            <person name="Shapiro H."/>
            <person name="Shiga Y."/>
            <person name="Skalitzky C."/>
            <person name="Smith Z."/>
            <person name="Souvorov A."/>
            <person name="Sung W."/>
            <person name="Tang Z."/>
            <person name="Tsuchiya D."/>
            <person name="Tu H."/>
            <person name="Vos H."/>
            <person name="Wang M."/>
            <person name="Wolf Y.I."/>
            <person name="Yamagata H."/>
            <person name="Yamada T."/>
            <person name="Ye Y."/>
            <person name="Shaw J.R."/>
            <person name="Andrews J."/>
            <person name="Crease T.J."/>
            <person name="Tang H."/>
            <person name="Lucas S.M."/>
            <person name="Robertson H.M."/>
            <person name="Bork P."/>
            <person name="Koonin E.V."/>
            <person name="Zdobnov E.M."/>
            <person name="Grigoriev I.V."/>
            <person name="Lynch M."/>
            <person name="Boore J.L."/>
        </authorList>
    </citation>
    <scope>NUCLEOTIDE SEQUENCE [LARGE SCALE GENOMIC DNA]</scope>
</reference>
<dbReference type="KEGG" id="dpx:DAPPUDRAFT_55475"/>
<proteinExistence type="inferred from homology"/>
<dbReference type="AlphaFoldDB" id="E9GW98"/>
<keyword evidence="6" id="KW-0493">Microtubule</keyword>
<evidence type="ECO:0000256" key="4">
    <source>
        <dbReference type="ARBA" id="ARBA00023175"/>
    </source>
</evidence>
<dbReference type="InterPro" id="IPR008984">
    <property type="entry name" value="SMAD_FHA_dom_sf"/>
</dbReference>
<dbReference type="STRING" id="6669.E9GW98"/>
<dbReference type="GO" id="GO:0047496">
    <property type="term" value="P:vesicle transport along microtubule"/>
    <property type="evidence" value="ECO:0000318"/>
    <property type="project" value="GO_Central"/>
</dbReference>
<dbReference type="Proteomes" id="UP000000305">
    <property type="component" value="Unassembled WGS sequence"/>
</dbReference>
<evidence type="ECO:0000256" key="6">
    <source>
        <dbReference type="RuleBase" id="RU000394"/>
    </source>
</evidence>
<dbReference type="FunFam" id="2.60.200.20:FF:000034">
    <property type="entry name" value="kinesin-like protein KIF28P"/>
    <property type="match status" value="1"/>
</dbReference>
<evidence type="ECO:0000313" key="9">
    <source>
        <dbReference type="Proteomes" id="UP000000305"/>
    </source>
</evidence>
<dbReference type="eggNOG" id="KOG0245">
    <property type="taxonomic scope" value="Eukaryota"/>
</dbReference>
<dbReference type="GO" id="GO:0005524">
    <property type="term" value="F:ATP binding"/>
    <property type="evidence" value="ECO:0007669"/>
    <property type="project" value="UniProtKB-UniRule"/>
</dbReference>
<dbReference type="GO" id="GO:0016887">
    <property type="term" value="F:ATP hydrolysis activity"/>
    <property type="evidence" value="ECO:0000318"/>
    <property type="project" value="GO_Central"/>
</dbReference>
<dbReference type="GO" id="GO:0003777">
    <property type="term" value="F:microtubule motor activity"/>
    <property type="evidence" value="ECO:0000318"/>
    <property type="project" value="GO_Central"/>
</dbReference>
<dbReference type="GO" id="GO:0005737">
    <property type="term" value="C:cytoplasm"/>
    <property type="evidence" value="ECO:0000318"/>
    <property type="project" value="GO_Central"/>
</dbReference>
<feature type="binding site" evidence="5">
    <location>
        <begin position="105"/>
        <end position="112"/>
    </location>
    <ligand>
        <name>ATP</name>
        <dbReference type="ChEBI" id="CHEBI:30616"/>
    </ligand>
</feature>
<dbReference type="PRINTS" id="PR00380">
    <property type="entry name" value="KINESINHEAVY"/>
</dbReference>
<dbReference type="InterPro" id="IPR001752">
    <property type="entry name" value="Kinesin_motor_dom"/>
</dbReference>
<dbReference type="SUPFAM" id="SSF49879">
    <property type="entry name" value="SMAD/FHA domain"/>
    <property type="match status" value="1"/>
</dbReference>
<organism evidence="8 9">
    <name type="scientific">Daphnia pulex</name>
    <name type="common">Water flea</name>
    <dbReference type="NCBI Taxonomy" id="6669"/>
    <lineage>
        <taxon>Eukaryota</taxon>
        <taxon>Metazoa</taxon>
        <taxon>Ecdysozoa</taxon>
        <taxon>Arthropoda</taxon>
        <taxon>Crustacea</taxon>
        <taxon>Branchiopoda</taxon>
        <taxon>Diplostraca</taxon>
        <taxon>Cladocera</taxon>
        <taxon>Anomopoda</taxon>
        <taxon>Daphniidae</taxon>
        <taxon>Daphnia</taxon>
    </lineage>
</organism>
<dbReference type="GO" id="GO:0005871">
    <property type="term" value="C:kinesin complex"/>
    <property type="evidence" value="ECO:0000318"/>
    <property type="project" value="GO_Central"/>
</dbReference>
<accession>E9GW98</accession>
<dbReference type="InterPro" id="IPR019821">
    <property type="entry name" value="Kinesin_motor_CS"/>
</dbReference>
<feature type="non-terminal residue" evidence="8">
    <location>
        <position position="1"/>
    </location>
</feature>
<dbReference type="PANTHER" id="PTHR47117">
    <property type="entry name" value="STAR-RELATED LIPID TRANSFER PROTEIN 9"/>
    <property type="match status" value="1"/>
</dbReference>
<dbReference type="OrthoDB" id="6341525at2759"/>
<evidence type="ECO:0000256" key="1">
    <source>
        <dbReference type="ARBA" id="ARBA00022741"/>
    </source>
</evidence>